<sequence>MEHLQPFDTIIIGGSYAGLSAAMALGRSLRRVLIIDSGLPCNRQTPHSHNFITHDGETPAAIAAKARQQVLAYDTITFTNGLAVAAVPQLAGFTVETAAGEQYTAKTLLFATGMTDIMPAIPGFAECWGISVLHCPYCHGYEVRGAVTGILSNGDIGFEFGRLIRQWTSRLTIFTNGPAIFSDTQVKELQQRNISIEEKEIAAVAHDQGQLNAIHFTDGSQAPLTALYARPVMQQHCPIPAALQCELTETGLIKVDMMQHSSIPGVYAAGDSTNPFRSLAMAVSTGTMAGAAINRDLILEGK</sequence>
<reference evidence="4 5" key="2">
    <citation type="submission" date="2019-09" db="EMBL/GenBank/DDBJ databases">
        <authorList>
            <person name="Jin C."/>
        </authorList>
    </citation>
    <scope>NUCLEOTIDE SEQUENCE [LARGE SCALE GENOMIC DNA]</scope>
    <source>
        <strain evidence="4 5">BN140078</strain>
    </source>
</reference>
<dbReference type="Proteomes" id="UP000324611">
    <property type="component" value="Unassembled WGS sequence"/>
</dbReference>
<evidence type="ECO:0000313" key="4">
    <source>
        <dbReference type="EMBL" id="KAA2239329.1"/>
    </source>
</evidence>
<dbReference type="Pfam" id="PF07992">
    <property type="entry name" value="Pyr_redox_2"/>
    <property type="match status" value="1"/>
</dbReference>
<evidence type="ECO:0000256" key="2">
    <source>
        <dbReference type="ARBA" id="ARBA00023002"/>
    </source>
</evidence>
<proteinExistence type="predicted"/>
<evidence type="ECO:0000259" key="3">
    <source>
        <dbReference type="Pfam" id="PF07992"/>
    </source>
</evidence>
<dbReference type="SUPFAM" id="SSF51905">
    <property type="entry name" value="FAD/NAD(P)-binding domain"/>
    <property type="match status" value="1"/>
</dbReference>
<dbReference type="PANTHER" id="PTHR48105">
    <property type="entry name" value="THIOREDOXIN REDUCTASE 1-RELATED-RELATED"/>
    <property type="match status" value="1"/>
</dbReference>
<feature type="domain" description="FAD/NAD(P)-binding" evidence="3">
    <location>
        <begin position="7"/>
        <end position="286"/>
    </location>
</feature>
<keyword evidence="2" id="KW-0560">Oxidoreductase</keyword>
<dbReference type="GO" id="GO:0016491">
    <property type="term" value="F:oxidoreductase activity"/>
    <property type="evidence" value="ECO:0007669"/>
    <property type="project" value="UniProtKB-KW"/>
</dbReference>
<evidence type="ECO:0000256" key="1">
    <source>
        <dbReference type="ARBA" id="ARBA00022630"/>
    </source>
</evidence>
<dbReference type="InterPro" id="IPR050097">
    <property type="entry name" value="Ferredoxin-NADP_redctase_2"/>
</dbReference>
<dbReference type="PRINTS" id="PR00368">
    <property type="entry name" value="FADPNR"/>
</dbReference>
<dbReference type="EMBL" id="VUOC01000004">
    <property type="protein sequence ID" value="KAA2239329.1"/>
    <property type="molecule type" value="Genomic_DNA"/>
</dbReference>
<dbReference type="PRINTS" id="PR00469">
    <property type="entry name" value="PNDRDTASEII"/>
</dbReference>
<evidence type="ECO:0000313" key="5">
    <source>
        <dbReference type="Proteomes" id="UP000324611"/>
    </source>
</evidence>
<dbReference type="RefSeq" id="WP_149840508.1">
    <property type="nucleotide sequence ID" value="NZ_VUOC01000004.1"/>
</dbReference>
<protein>
    <submittedName>
        <fullName evidence="4">NAD(P)/FAD-dependent oxidoreductase</fullName>
    </submittedName>
</protein>
<reference evidence="4 5" key="1">
    <citation type="submission" date="2019-09" db="EMBL/GenBank/DDBJ databases">
        <title>Chitinophaga ginsengihumi sp. nov., isolated from soil of ginseng rhizosphere.</title>
        <authorList>
            <person name="Lee J."/>
        </authorList>
    </citation>
    <scope>NUCLEOTIDE SEQUENCE [LARGE SCALE GENOMIC DNA]</scope>
    <source>
        <strain evidence="4 5">BN140078</strain>
    </source>
</reference>
<keyword evidence="1" id="KW-0285">Flavoprotein</keyword>
<gene>
    <name evidence="4" type="ORF">F0L74_24295</name>
</gene>
<dbReference type="InterPro" id="IPR036188">
    <property type="entry name" value="FAD/NAD-bd_sf"/>
</dbReference>
<organism evidence="4 5">
    <name type="scientific">Chitinophaga agrisoli</name>
    <dbReference type="NCBI Taxonomy" id="2607653"/>
    <lineage>
        <taxon>Bacteria</taxon>
        <taxon>Pseudomonadati</taxon>
        <taxon>Bacteroidota</taxon>
        <taxon>Chitinophagia</taxon>
        <taxon>Chitinophagales</taxon>
        <taxon>Chitinophagaceae</taxon>
        <taxon>Chitinophaga</taxon>
    </lineage>
</organism>
<comment type="caution">
    <text evidence="4">The sequence shown here is derived from an EMBL/GenBank/DDBJ whole genome shotgun (WGS) entry which is preliminary data.</text>
</comment>
<dbReference type="AlphaFoldDB" id="A0A5B2VMB8"/>
<name>A0A5B2VMB8_9BACT</name>
<keyword evidence="5" id="KW-1185">Reference proteome</keyword>
<dbReference type="InterPro" id="IPR023753">
    <property type="entry name" value="FAD/NAD-binding_dom"/>
</dbReference>
<dbReference type="Gene3D" id="3.50.50.60">
    <property type="entry name" value="FAD/NAD(P)-binding domain"/>
    <property type="match status" value="2"/>
</dbReference>
<accession>A0A5B2VMB8</accession>